<feature type="signal peptide" evidence="1">
    <location>
        <begin position="1"/>
        <end position="27"/>
    </location>
</feature>
<dbReference type="Gene3D" id="3.40.30.10">
    <property type="entry name" value="Glutaredoxin"/>
    <property type="match status" value="1"/>
</dbReference>
<dbReference type="PROSITE" id="PS51352">
    <property type="entry name" value="THIOREDOXIN_2"/>
    <property type="match status" value="1"/>
</dbReference>
<dbReference type="CDD" id="cd02966">
    <property type="entry name" value="TlpA_like_family"/>
    <property type="match status" value="1"/>
</dbReference>
<dbReference type="Proteomes" id="UP001202180">
    <property type="component" value="Unassembled WGS sequence"/>
</dbReference>
<dbReference type="SUPFAM" id="SSF52833">
    <property type="entry name" value="Thioredoxin-like"/>
    <property type="match status" value="1"/>
</dbReference>
<accession>A0ABT0HQT5</accession>
<dbReference type="InterPro" id="IPR036249">
    <property type="entry name" value="Thioredoxin-like_sf"/>
</dbReference>
<feature type="chain" id="PRO_5046269961" evidence="1">
    <location>
        <begin position="28"/>
        <end position="362"/>
    </location>
</feature>
<dbReference type="RefSeq" id="WP_248479040.1">
    <property type="nucleotide sequence ID" value="NZ_JALPRF010000003.1"/>
</dbReference>
<keyword evidence="4" id="KW-1185">Reference proteome</keyword>
<sequence>MGTISSKRIAFLVVCCLVCLRSAAVHAHDTTTVHCLFSQDWEGKQAMLVVKVLYQPPIIVKATVFNRKADFTITLPEPSPAYIWLEGKKEDYQLFIDSPAIYVSFDQTAFVTGSPSSELWAEQLAMLTTNQESEGDLRTELAHAFFDNDSLAIRNLEQLDDSLKTAHTNQLVKQILDHPSSASSWFLFASNHFSYNRTLDLFGKLSAFSSYPSFKRIQAKLAKNQVDTKVTDFTLPTVTGQSFTLSTLKATYILIDFSSRFFAACHRRHNALKQIYRTYHPRGLEIVTVSLEFDSTASRNDMQQENLPWIHLLDLMGPTSISNQFGVEQMPDTILLSAGQTVLGRDMSVSEIEATLSRLLKK</sequence>
<feature type="domain" description="Thioredoxin" evidence="2">
    <location>
        <begin position="224"/>
        <end position="361"/>
    </location>
</feature>
<evidence type="ECO:0000259" key="2">
    <source>
        <dbReference type="PROSITE" id="PS51352"/>
    </source>
</evidence>
<evidence type="ECO:0000256" key="1">
    <source>
        <dbReference type="SAM" id="SignalP"/>
    </source>
</evidence>
<evidence type="ECO:0000313" key="4">
    <source>
        <dbReference type="Proteomes" id="UP001202180"/>
    </source>
</evidence>
<reference evidence="3 4" key="1">
    <citation type="submission" date="2022-04" db="EMBL/GenBank/DDBJ databases">
        <title>Spirosoma sp. strain RP8 genome sequencing and assembly.</title>
        <authorList>
            <person name="Jung Y."/>
        </authorList>
    </citation>
    <scope>NUCLEOTIDE SEQUENCE [LARGE SCALE GENOMIC DNA]</scope>
    <source>
        <strain evidence="3 4">RP8</strain>
    </source>
</reference>
<proteinExistence type="predicted"/>
<name>A0ABT0HQT5_9BACT</name>
<protein>
    <submittedName>
        <fullName evidence="3">AhpC/TSA family protein</fullName>
    </submittedName>
</protein>
<comment type="caution">
    <text evidence="3">The sequence shown here is derived from an EMBL/GenBank/DDBJ whole genome shotgun (WGS) entry which is preliminary data.</text>
</comment>
<dbReference type="Pfam" id="PF00578">
    <property type="entry name" value="AhpC-TSA"/>
    <property type="match status" value="1"/>
</dbReference>
<gene>
    <name evidence="3" type="ORF">M0L20_21895</name>
</gene>
<organism evidence="3 4">
    <name type="scientific">Spirosoma liriopis</name>
    <dbReference type="NCBI Taxonomy" id="2937440"/>
    <lineage>
        <taxon>Bacteria</taxon>
        <taxon>Pseudomonadati</taxon>
        <taxon>Bacteroidota</taxon>
        <taxon>Cytophagia</taxon>
        <taxon>Cytophagales</taxon>
        <taxon>Cytophagaceae</taxon>
        <taxon>Spirosoma</taxon>
    </lineage>
</organism>
<keyword evidence="1" id="KW-0732">Signal</keyword>
<dbReference type="EMBL" id="JALPRF010000003">
    <property type="protein sequence ID" value="MCK8494537.1"/>
    <property type="molecule type" value="Genomic_DNA"/>
</dbReference>
<dbReference type="InterPro" id="IPR000866">
    <property type="entry name" value="AhpC/TSA"/>
</dbReference>
<dbReference type="InterPro" id="IPR013766">
    <property type="entry name" value="Thioredoxin_domain"/>
</dbReference>
<evidence type="ECO:0000313" key="3">
    <source>
        <dbReference type="EMBL" id="MCK8494537.1"/>
    </source>
</evidence>